<dbReference type="Proteomes" id="UP000176996">
    <property type="component" value="Unassembled WGS sequence"/>
</dbReference>
<reference evidence="2 3" key="1">
    <citation type="journal article" date="2016" name="Nat. Commun.">
        <title>Thousands of microbial genomes shed light on interconnected biogeochemical processes in an aquifer system.</title>
        <authorList>
            <person name="Anantharaman K."/>
            <person name="Brown C.T."/>
            <person name="Hug L.A."/>
            <person name="Sharon I."/>
            <person name="Castelle C.J."/>
            <person name="Probst A.J."/>
            <person name="Thomas B.C."/>
            <person name="Singh A."/>
            <person name="Wilkins M.J."/>
            <person name="Karaoz U."/>
            <person name="Brodie E.L."/>
            <person name="Williams K.H."/>
            <person name="Hubbard S.S."/>
            <person name="Banfield J.F."/>
        </authorList>
    </citation>
    <scope>NUCLEOTIDE SEQUENCE [LARGE SCALE GENOMIC DNA]</scope>
</reference>
<keyword evidence="1" id="KW-1133">Transmembrane helix</keyword>
<feature type="transmembrane region" description="Helical" evidence="1">
    <location>
        <begin position="6"/>
        <end position="24"/>
    </location>
</feature>
<dbReference type="AlphaFoldDB" id="A0A1F6C001"/>
<evidence type="ECO:0000313" key="2">
    <source>
        <dbReference type="EMBL" id="OGG42509.1"/>
    </source>
</evidence>
<name>A0A1F6C001_9BACT</name>
<sequence length="150" mass="15603">MKKIIPMMIVIVIAGGAFYGGIIYGKGRSVTKGRGAGTFANLSPEERQARMEQFAGGGAGRMGGAGRTGGVTSGEVILKDDKSVTVKLSNGGSKIIFFSPTTEVVKSVKGLSEDLIVGEEIIVTGEANADGSLNAKSIQIRKKTVILEKQ</sequence>
<gene>
    <name evidence="2" type="ORF">A3A21_02275</name>
</gene>
<keyword evidence="1" id="KW-0472">Membrane</keyword>
<evidence type="ECO:0008006" key="4">
    <source>
        <dbReference type="Google" id="ProtNLM"/>
    </source>
</evidence>
<evidence type="ECO:0000256" key="1">
    <source>
        <dbReference type="SAM" id="Phobius"/>
    </source>
</evidence>
<comment type="caution">
    <text evidence="2">The sequence shown here is derived from an EMBL/GenBank/DDBJ whole genome shotgun (WGS) entry which is preliminary data.</text>
</comment>
<proteinExistence type="predicted"/>
<protein>
    <recommendedName>
        <fullName evidence="4">DUF5666 domain-containing protein</fullName>
    </recommendedName>
</protein>
<dbReference type="EMBL" id="MFKK01000001">
    <property type="protein sequence ID" value="OGG42509.1"/>
    <property type="molecule type" value="Genomic_DNA"/>
</dbReference>
<organism evidence="2 3">
    <name type="scientific">Candidatus Jorgensenbacteria bacterium RIFCSPLOWO2_01_FULL_45_25b</name>
    <dbReference type="NCBI Taxonomy" id="1798471"/>
    <lineage>
        <taxon>Bacteria</taxon>
        <taxon>Candidatus Joergenseniibacteriota</taxon>
    </lineage>
</organism>
<dbReference type="STRING" id="1798471.A3A21_02275"/>
<keyword evidence="1" id="KW-0812">Transmembrane</keyword>
<accession>A0A1F6C001</accession>
<evidence type="ECO:0000313" key="3">
    <source>
        <dbReference type="Proteomes" id="UP000176996"/>
    </source>
</evidence>